<keyword evidence="3 6" id="KW-0812">Transmembrane</keyword>
<protein>
    <submittedName>
        <fullName evidence="7">Lysoplasmalogenase</fullName>
    </submittedName>
</protein>
<evidence type="ECO:0000256" key="4">
    <source>
        <dbReference type="ARBA" id="ARBA00022989"/>
    </source>
</evidence>
<dbReference type="GO" id="GO:0016787">
    <property type="term" value="F:hydrolase activity"/>
    <property type="evidence" value="ECO:0007669"/>
    <property type="project" value="TreeGrafter"/>
</dbReference>
<dbReference type="PANTHER" id="PTHR31885">
    <property type="entry name" value="GH04784P"/>
    <property type="match status" value="1"/>
</dbReference>
<feature type="transmembrane region" description="Helical" evidence="6">
    <location>
        <begin position="123"/>
        <end position="144"/>
    </location>
</feature>
<evidence type="ECO:0000256" key="2">
    <source>
        <dbReference type="ARBA" id="ARBA00007375"/>
    </source>
</evidence>
<reference evidence="7" key="1">
    <citation type="journal article" date="2020" name="mSystems">
        <title>Genome- and Community-Level Interaction Insights into Carbon Utilization and Element Cycling Functions of Hydrothermarchaeota in Hydrothermal Sediment.</title>
        <authorList>
            <person name="Zhou Z."/>
            <person name="Liu Y."/>
            <person name="Xu W."/>
            <person name="Pan J."/>
            <person name="Luo Z.H."/>
            <person name="Li M."/>
        </authorList>
    </citation>
    <scope>NUCLEOTIDE SEQUENCE [LARGE SCALE GENOMIC DNA]</scope>
    <source>
        <strain evidence="7">HyVt-489</strain>
    </source>
</reference>
<feature type="transmembrane region" description="Helical" evidence="6">
    <location>
        <begin position="14"/>
        <end position="31"/>
    </location>
</feature>
<evidence type="ECO:0000256" key="3">
    <source>
        <dbReference type="ARBA" id="ARBA00022692"/>
    </source>
</evidence>
<dbReference type="EMBL" id="DRMN01000052">
    <property type="protein sequence ID" value="HFB54428.1"/>
    <property type="molecule type" value="Genomic_DNA"/>
</dbReference>
<feature type="transmembrane region" description="Helical" evidence="6">
    <location>
        <begin position="220"/>
        <end position="241"/>
    </location>
</feature>
<gene>
    <name evidence="7" type="ORF">ENJ46_00770</name>
</gene>
<feature type="transmembrane region" description="Helical" evidence="6">
    <location>
        <begin position="156"/>
        <end position="176"/>
    </location>
</feature>
<comment type="similarity">
    <text evidence="2">Belongs to the TMEM86 family.</text>
</comment>
<dbReference type="GO" id="GO:0016020">
    <property type="term" value="C:membrane"/>
    <property type="evidence" value="ECO:0007669"/>
    <property type="project" value="UniProtKB-SubCell"/>
</dbReference>
<keyword evidence="4 6" id="KW-1133">Transmembrane helix</keyword>
<feature type="transmembrane region" description="Helical" evidence="6">
    <location>
        <begin position="182"/>
        <end position="200"/>
    </location>
</feature>
<feature type="transmembrane region" description="Helical" evidence="6">
    <location>
        <begin position="43"/>
        <end position="62"/>
    </location>
</feature>
<comment type="subcellular location">
    <subcellularLocation>
        <location evidence="1">Membrane</location>
        <topology evidence="1">Multi-pass membrane protein</topology>
    </subcellularLocation>
</comment>
<dbReference type="Proteomes" id="UP000886042">
    <property type="component" value="Unassembled WGS sequence"/>
</dbReference>
<evidence type="ECO:0000256" key="1">
    <source>
        <dbReference type="ARBA" id="ARBA00004141"/>
    </source>
</evidence>
<feature type="transmembrane region" description="Helical" evidence="6">
    <location>
        <begin position="97"/>
        <end position="117"/>
    </location>
</feature>
<evidence type="ECO:0000256" key="5">
    <source>
        <dbReference type="ARBA" id="ARBA00023136"/>
    </source>
</evidence>
<comment type="caution">
    <text evidence="7">The sequence shown here is derived from an EMBL/GenBank/DDBJ whole genome shotgun (WGS) entry which is preliminary data.</text>
</comment>
<dbReference type="AlphaFoldDB" id="A0A7C3C4W6"/>
<organism evidence="7">
    <name type="scientific">Hellea balneolensis</name>
    <dbReference type="NCBI Taxonomy" id="287478"/>
    <lineage>
        <taxon>Bacteria</taxon>
        <taxon>Pseudomonadati</taxon>
        <taxon>Pseudomonadota</taxon>
        <taxon>Alphaproteobacteria</taxon>
        <taxon>Maricaulales</taxon>
        <taxon>Robiginitomaculaceae</taxon>
        <taxon>Hellea</taxon>
    </lineage>
</organism>
<evidence type="ECO:0000313" key="7">
    <source>
        <dbReference type="EMBL" id="HFB54428.1"/>
    </source>
</evidence>
<feature type="transmembrane region" description="Helical" evidence="6">
    <location>
        <begin position="68"/>
        <end position="90"/>
    </location>
</feature>
<dbReference type="InterPro" id="IPR012506">
    <property type="entry name" value="TMEM86B-like"/>
</dbReference>
<dbReference type="Pfam" id="PF07947">
    <property type="entry name" value="YhhN"/>
    <property type="match status" value="1"/>
</dbReference>
<accession>A0A7C3C4W6</accession>
<evidence type="ECO:0000256" key="6">
    <source>
        <dbReference type="SAM" id="Phobius"/>
    </source>
</evidence>
<proteinExistence type="inferred from homology"/>
<keyword evidence="5 6" id="KW-0472">Membrane</keyword>
<sequence length="242" mass="26701">MGSPSHGHQMGENMSTLLIFAVLSAVIFLFVRDKAYFPARPYIKAAMCFLLSLYCLSLTPLPTPHHQAVGYVLILMAIGFGFSALGDYFLDFPKEKYFLAGLIAFFAAHIAFAVYLWPHMVPLSAFTLIEWGLTLGLIVLTLWFYIWIRPSLDKELVVPVAAYCIIITIMGIAALTTTLRSLWVPVGAVLFIASDVVLSIDKFRQDVTFPGPIKAGQINWVLYASGQILLAYGVVASMTTIP</sequence>
<name>A0A7C3C4W6_9PROT</name>
<dbReference type="PANTHER" id="PTHR31885:SF6">
    <property type="entry name" value="GH04784P"/>
    <property type="match status" value="1"/>
</dbReference>